<protein>
    <recommendedName>
        <fullName evidence="3">Lipoprotein</fullName>
    </recommendedName>
</protein>
<accession>A0ABX0BID7</accession>
<evidence type="ECO:0000313" key="1">
    <source>
        <dbReference type="EMBL" id="NDO91340.1"/>
    </source>
</evidence>
<dbReference type="RefSeq" id="WP_162290567.1">
    <property type="nucleotide sequence ID" value="NZ_JAAFAN010000097.1"/>
</dbReference>
<evidence type="ECO:0008006" key="3">
    <source>
        <dbReference type="Google" id="ProtNLM"/>
    </source>
</evidence>
<keyword evidence="2" id="KW-1185">Reference proteome</keyword>
<dbReference type="EMBL" id="JAAFAN010000097">
    <property type="protein sequence ID" value="NDO91340.1"/>
    <property type="molecule type" value="Genomic_DNA"/>
</dbReference>
<comment type="caution">
    <text evidence="1">The sequence shown here is derived from an EMBL/GenBank/DDBJ whole genome shotgun (WGS) entry which is preliminary data.</text>
</comment>
<name>A0ABX0BID7_9MICO</name>
<gene>
    <name evidence="1" type="ORF">GYH36_18085</name>
</gene>
<sequence length="191" mass="19997">MMKRRHVLVPVVLVVGGGALLGGCSDASGLTSQSAVFEGLSSEAVEETLVLKGDWIASQPADSQGAVAQSLVVELETCRAALGALTTWTETRSAEELVLPQPSDDAFAAAASPGERQTIPYTENHALLRELVTSTGRDGLATFLTMEANCAWMPAEPGTSGPSIHDTVAAQPYRAKERGCAAPADRSIQKF</sequence>
<dbReference type="Proteomes" id="UP000471672">
    <property type="component" value="Unassembled WGS sequence"/>
</dbReference>
<reference evidence="1 2" key="1">
    <citation type="journal article" date="2021" name="Arch. Microbiol.">
        <title>Cellulosimicrobium fucosivorans sp. nov., isolated from San Elijo Lagoon, contains a fucose metabolic pathway linked to carotenoid production.</title>
        <authorList>
            <person name="Aviles F.A."/>
            <person name="Kyndt J.A."/>
        </authorList>
    </citation>
    <scope>NUCLEOTIDE SEQUENCE [LARGE SCALE GENOMIC DNA]</scope>
    <source>
        <strain evidence="1 2">SE3</strain>
    </source>
</reference>
<dbReference type="PROSITE" id="PS51257">
    <property type="entry name" value="PROKAR_LIPOPROTEIN"/>
    <property type="match status" value="1"/>
</dbReference>
<organism evidence="1 2">
    <name type="scientific">Cellulosimicrobium composti</name>
    <dbReference type="NCBI Taxonomy" id="2672572"/>
    <lineage>
        <taxon>Bacteria</taxon>
        <taxon>Bacillati</taxon>
        <taxon>Actinomycetota</taxon>
        <taxon>Actinomycetes</taxon>
        <taxon>Micrococcales</taxon>
        <taxon>Promicromonosporaceae</taxon>
        <taxon>Cellulosimicrobium</taxon>
    </lineage>
</organism>
<evidence type="ECO:0000313" key="2">
    <source>
        <dbReference type="Proteomes" id="UP000471672"/>
    </source>
</evidence>
<proteinExistence type="predicted"/>